<dbReference type="GO" id="GO:0016020">
    <property type="term" value="C:membrane"/>
    <property type="evidence" value="ECO:0007669"/>
    <property type="project" value="TreeGrafter"/>
</dbReference>
<feature type="transmembrane region" description="Helical" evidence="2">
    <location>
        <begin position="49"/>
        <end position="68"/>
    </location>
</feature>
<dbReference type="GO" id="GO:0006874">
    <property type="term" value="P:intracellular calcium ion homeostasis"/>
    <property type="evidence" value="ECO:0007669"/>
    <property type="project" value="TreeGrafter"/>
</dbReference>
<name>A0A0H1BBD9_9EURO</name>
<dbReference type="STRING" id="2060906.A0A0H1BBD9"/>
<protein>
    <submittedName>
        <fullName evidence="3">Uncharacterized protein</fullName>
    </submittedName>
</protein>
<evidence type="ECO:0000313" key="3">
    <source>
        <dbReference type="EMBL" id="KLJ08695.1"/>
    </source>
</evidence>
<dbReference type="GO" id="GO:0008324">
    <property type="term" value="F:monoatomic cation transmembrane transporter activity"/>
    <property type="evidence" value="ECO:0007669"/>
    <property type="project" value="TreeGrafter"/>
</dbReference>
<evidence type="ECO:0000256" key="1">
    <source>
        <dbReference type="ARBA" id="ARBA00022448"/>
    </source>
</evidence>
<comment type="caution">
    <text evidence="3">The sequence shown here is derived from an EMBL/GenBank/DDBJ whole genome shotgun (WGS) entry which is preliminary data.</text>
</comment>
<dbReference type="InterPro" id="IPR044880">
    <property type="entry name" value="NCX_ion-bd_dom_sf"/>
</dbReference>
<dbReference type="PANTHER" id="PTHR12266:SF0">
    <property type="entry name" value="MITOCHONDRIAL SODIUM_CALCIUM EXCHANGER PROTEIN"/>
    <property type="match status" value="1"/>
</dbReference>
<evidence type="ECO:0000256" key="2">
    <source>
        <dbReference type="SAM" id="Phobius"/>
    </source>
</evidence>
<dbReference type="InterPro" id="IPR051359">
    <property type="entry name" value="CaCA_antiporter"/>
</dbReference>
<dbReference type="Gene3D" id="1.20.1420.30">
    <property type="entry name" value="NCX, central ion-binding region"/>
    <property type="match status" value="1"/>
</dbReference>
<evidence type="ECO:0000313" key="4">
    <source>
        <dbReference type="Proteomes" id="UP000053573"/>
    </source>
</evidence>
<keyword evidence="4" id="KW-1185">Reference proteome</keyword>
<keyword evidence="1" id="KW-0813">Transport</keyword>
<reference evidence="4" key="1">
    <citation type="journal article" date="2015" name="PLoS Genet.">
        <title>The dynamic genome and transcriptome of the human fungal pathogen Blastomyces and close relative Emmonsia.</title>
        <authorList>
            <person name="Munoz J.F."/>
            <person name="Gauthier G.M."/>
            <person name="Desjardins C.A."/>
            <person name="Gallo J.E."/>
            <person name="Holder J."/>
            <person name="Sullivan T.D."/>
            <person name="Marty A.J."/>
            <person name="Carmen J.C."/>
            <person name="Chen Z."/>
            <person name="Ding L."/>
            <person name="Gujja S."/>
            <person name="Magrini V."/>
            <person name="Misas E."/>
            <person name="Mitreva M."/>
            <person name="Priest M."/>
            <person name="Saif S."/>
            <person name="Whiston E.A."/>
            <person name="Young S."/>
            <person name="Zeng Q."/>
            <person name="Goldman W.E."/>
            <person name="Mardis E.R."/>
            <person name="Taylor J.W."/>
            <person name="McEwen J.G."/>
            <person name="Clay O.K."/>
            <person name="Klein B.S."/>
            <person name="Cuomo C.A."/>
        </authorList>
    </citation>
    <scope>NUCLEOTIDE SEQUENCE [LARGE SCALE GENOMIC DNA]</scope>
    <source>
        <strain evidence="4">UAMH 139</strain>
    </source>
</reference>
<keyword evidence="2" id="KW-1133">Transmembrane helix</keyword>
<dbReference type="Proteomes" id="UP000053573">
    <property type="component" value="Unassembled WGS sequence"/>
</dbReference>
<proteinExistence type="predicted"/>
<accession>A0A0H1BBD9</accession>
<dbReference type="EMBL" id="LDEV01002547">
    <property type="protein sequence ID" value="KLJ08695.1"/>
    <property type="molecule type" value="Genomic_DNA"/>
</dbReference>
<dbReference type="PANTHER" id="PTHR12266">
    <property type="entry name" value="NA+/CA2+ K+ INDEPENDENT EXCHANGER"/>
    <property type="match status" value="1"/>
</dbReference>
<dbReference type="OrthoDB" id="407410at2759"/>
<dbReference type="AlphaFoldDB" id="A0A0H1BBD9"/>
<gene>
    <name evidence="3" type="ORF">EMPG_15870</name>
</gene>
<keyword evidence="2" id="KW-0472">Membrane</keyword>
<feature type="transmembrane region" description="Helical" evidence="2">
    <location>
        <begin position="80"/>
        <end position="98"/>
    </location>
</feature>
<sequence>MLNILLGVGVGGLYMTLHPAKSSSASVGGGIVARALSASSNTYEIEVSKTLLISGATLLATLVLFLIVVPLNGWWMDRKIGWGLVALWTVTTVANVVTEVVSTN</sequence>
<organism evidence="3 4">
    <name type="scientific">Blastomyces silverae</name>
    <dbReference type="NCBI Taxonomy" id="2060906"/>
    <lineage>
        <taxon>Eukaryota</taxon>
        <taxon>Fungi</taxon>
        <taxon>Dikarya</taxon>
        <taxon>Ascomycota</taxon>
        <taxon>Pezizomycotina</taxon>
        <taxon>Eurotiomycetes</taxon>
        <taxon>Eurotiomycetidae</taxon>
        <taxon>Onygenales</taxon>
        <taxon>Ajellomycetaceae</taxon>
        <taxon>Blastomyces</taxon>
    </lineage>
</organism>
<keyword evidence="2" id="KW-0812">Transmembrane</keyword>